<dbReference type="KEGG" id="taz:TREAZ_3426"/>
<dbReference type="FunCoup" id="F5Y7U1">
    <property type="interactions" value="349"/>
</dbReference>
<reference evidence="9 10" key="2">
    <citation type="journal article" date="2011" name="ISME J.">
        <title>RNA-seq reveals cooperative metabolic interactions between two termite-gut spirochete species in co-culture.</title>
        <authorList>
            <person name="Rosenthal A.Z."/>
            <person name="Matson E.G."/>
            <person name="Eldar A."/>
            <person name="Leadbetter J.R."/>
        </authorList>
    </citation>
    <scope>NUCLEOTIDE SEQUENCE [LARGE SCALE GENOMIC DNA]</scope>
    <source>
        <strain evidence="10">ATCC BAA-888 / DSM 13862 / ZAS-9</strain>
    </source>
</reference>
<dbReference type="PANTHER" id="PTHR30008:SF0">
    <property type="entry name" value="EXODEOXYRIBONUCLEASE 7 LARGE SUBUNIT"/>
    <property type="match status" value="1"/>
</dbReference>
<evidence type="ECO:0000256" key="5">
    <source>
        <dbReference type="HAMAP-Rule" id="MF_00378"/>
    </source>
</evidence>
<dbReference type="HAMAP" id="MF_00378">
    <property type="entry name" value="Exonuc_7_L"/>
    <property type="match status" value="1"/>
</dbReference>
<dbReference type="Pfam" id="PF13742">
    <property type="entry name" value="tRNA_anti_2"/>
    <property type="match status" value="1"/>
</dbReference>
<dbReference type="GO" id="GO:0009318">
    <property type="term" value="C:exodeoxyribonuclease VII complex"/>
    <property type="evidence" value="ECO:0007669"/>
    <property type="project" value="UniProtKB-UniRule"/>
</dbReference>
<dbReference type="GO" id="GO:0008855">
    <property type="term" value="F:exodeoxyribonuclease VII activity"/>
    <property type="evidence" value="ECO:0007669"/>
    <property type="project" value="UniProtKB-UniRule"/>
</dbReference>
<feature type="domain" description="Exonuclease VII large subunit C-terminal" evidence="7">
    <location>
        <begin position="131"/>
        <end position="346"/>
    </location>
</feature>
<comment type="catalytic activity">
    <reaction evidence="5 6">
        <text>Exonucleolytic cleavage in either 5'- to 3'- or 3'- to 5'-direction to yield nucleoside 5'-phosphates.</text>
        <dbReference type="EC" id="3.1.11.6"/>
    </reaction>
</comment>
<protein>
    <recommendedName>
        <fullName evidence="5">Exodeoxyribonuclease 7 large subunit</fullName>
        <ecNumber evidence="5">3.1.11.6</ecNumber>
    </recommendedName>
    <alternativeName>
        <fullName evidence="5">Exodeoxyribonuclease VII large subunit</fullName>
        <shortName evidence="5">Exonuclease VII large subunit</shortName>
    </alternativeName>
</protein>
<evidence type="ECO:0000256" key="1">
    <source>
        <dbReference type="ARBA" id="ARBA00022490"/>
    </source>
</evidence>
<dbReference type="EMBL" id="CP001841">
    <property type="protein sequence ID" value="AEF83415.1"/>
    <property type="molecule type" value="Genomic_DNA"/>
</dbReference>
<dbReference type="InterPro" id="IPR020579">
    <property type="entry name" value="Exonuc_VII_lsu_C"/>
</dbReference>
<evidence type="ECO:0000256" key="2">
    <source>
        <dbReference type="ARBA" id="ARBA00022722"/>
    </source>
</evidence>
<comment type="similarity">
    <text evidence="5 6">Belongs to the XseA family.</text>
</comment>
<proteinExistence type="inferred from homology"/>
<comment type="subunit">
    <text evidence="5">Heterooligomer composed of large and small subunits.</text>
</comment>
<evidence type="ECO:0000259" key="7">
    <source>
        <dbReference type="Pfam" id="PF02601"/>
    </source>
</evidence>
<dbReference type="PANTHER" id="PTHR30008">
    <property type="entry name" value="EXODEOXYRIBONUCLEASE 7 LARGE SUBUNIT"/>
    <property type="match status" value="1"/>
</dbReference>
<comment type="subcellular location">
    <subcellularLocation>
        <location evidence="5 6">Cytoplasm</location>
    </subcellularLocation>
</comment>
<comment type="function">
    <text evidence="5">Bidirectionally degrades single-stranded DNA into large acid-insoluble oligonucleotides, which are then degraded further into small acid-soluble oligonucleotides.</text>
</comment>
<keyword evidence="10" id="KW-1185">Reference proteome</keyword>
<dbReference type="Pfam" id="PF02601">
    <property type="entry name" value="Exonuc_VII_L"/>
    <property type="match status" value="1"/>
</dbReference>
<dbReference type="CDD" id="cd04489">
    <property type="entry name" value="ExoVII_LU_OBF"/>
    <property type="match status" value="1"/>
</dbReference>
<dbReference type="STRING" id="545695.TREAZ_3426"/>
<sequence length="410" mass="45362">MRPLYTIPMDDSRKLTVSELTDLIRRNLEGAFPSVVVEGELSNCKPSTTGHLYFTLKDGTAAISGVMFKNRLRYLSFKPRDGMLLRVKGSLSVYAQRGTYSIVCEEMEQAGAGDILAMLEQRKEKLAAEGLFDEGRKKPIPRFPKAIGVVTSPEGAALQDILNILKRRAGGVKVVVLPAPVQGTEAAEIIARRIEQANQWNLADVLIVGRGGGSLEDLLPFSEERVVRAVAASAIPVVSAVGHEINWALSDFAADLRAPTPSAAAELVSANREEALESIAMLRDFLYETIRARIERVRLLAKPFNMEDLEYRFRAILQPRLVRFDDAKDALLNNLETKVEGFRRRIELARRGLEAGSPLSILERGFSIVIDERTGKAIRRFTEVKPGDRLSIRPLEGIITATVEAAQEKE</sequence>
<accession>F5Y7U1</accession>
<dbReference type="HOGENOM" id="CLU_023625_3_1_12"/>
<dbReference type="GO" id="GO:0005737">
    <property type="term" value="C:cytoplasm"/>
    <property type="evidence" value="ECO:0007669"/>
    <property type="project" value="UniProtKB-SubCell"/>
</dbReference>
<keyword evidence="4 5" id="KW-0269">Exonuclease</keyword>
<evidence type="ECO:0000256" key="3">
    <source>
        <dbReference type="ARBA" id="ARBA00022801"/>
    </source>
</evidence>
<organism evidence="9 10">
    <name type="scientific">Leadbettera azotonutricia (strain ATCC BAA-888 / DSM 13862 / ZAS-9)</name>
    <name type="common">Treponema azotonutricium</name>
    <dbReference type="NCBI Taxonomy" id="545695"/>
    <lineage>
        <taxon>Bacteria</taxon>
        <taxon>Pseudomonadati</taxon>
        <taxon>Spirochaetota</taxon>
        <taxon>Spirochaetia</taxon>
        <taxon>Spirochaetales</taxon>
        <taxon>Breznakiellaceae</taxon>
        <taxon>Leadbettera</taxon>
    </lineage>
</organism>
<dbReference type="EC" id="3.1.11.6" evidence="5"/>
<dbReference type="Proteomes" id="UP000009222">
    <property type="component" value="Chromosome"/>
</dbReference>
<dbReference type="AlphaFoldDB" id="F5Y7U1"/>
<evidence type="ECO:0000313" key="10">
    <source>
        <dbReference type="Proteomes" id="UP000009222"/>
    </source>
</evidence>
<dbReference type="GO" id="GO:0003676">
    <property type="term" value="F:nucleic acid binding"/>
    <property type="evidence" value="ECO:0007669"/>
    <property type="project" value="InterPro"/>
</dbReference>
<evidence type="ECO:0000256" key="6">
    <source>
        <dbReference type="RuleBase" id="RU004355"/>
    </source>
</evidence>
<evidence type="ECO:0000259" key="8">
    <source>
        <dbReference type="Pfam" id="PF13742"/>
    </source>
</evidence>
<dbReference type="eggNOG" id="COG1570">
    <property type="taxonomic scope" value="Bacteria"/>
</dbReference>
<keyword evidence="3 5" id="KW-0378">Hydrolase</keyword>
<gene>
    <name evidence="5 9" type="primary">xseA</name>
    <name evidence="9" type="ordered locus">TREAZ_3426</name>
</gene>
<dbReference type="InterPro" id="IPR025824">
    <property type="entry name" value="OB-fold_nuc-bd_dom"/>
</dbReference>
<dbReference type="InParanoid" id="F5Y7U1"/>
<keyword evidence="1 5" id="KW-0963">Cytoplasm</keyword>
<name>F5Y7U1_LEAAZ</name>
<evidence type="ECO:0000313" key="9">
    <source>
        <dbReference type="EMBL" id="AEF83415.1"/>
    </source>
</evidence>
<evidence type="ECO:0000256" key="4">
    <source>
        <dbReference type="ARBA" id="ARBA00022839"/>
    </source>
</evidence>
<dbReference type="GO" id="GO:0006308">
    <property type="term" value="P:DNA catabolic process"/>
    <property type="evidence" value="ECO:0007669"/>
    <property type="project" value="UniProtKB-UniRule"/>
</dbReference>
<dbReference type="NCBIfam" id="TIGR00237">
    <property type="entry name" value="xseA"/>
    <property type="match status" value="1"/>
</dbReference>
<feature type="domain" description="OB-fold nucleic acid binding" evidence="8">
    <location>
        <begin position="15"/>
        <end position="108"/>
    </location>
</feature>
<reference evidence="10" key="1">
    <citation type="submission" date="2009-12" db="EMBL/GenBank/DDBJ databases">
        <title>Complete sequence of Treponema azotonutricium strain ZAS-9.</title>
        <authorList>
            <person name="Tetu S.G."/>
            <person name="Matson E."/>
            <person name="Ren Q."/>
            <person name="Seshadri R."/>
            <person name="Elbourne L."/>
            <person name="Hassan K.A."/>
            <person name="Durkin A."/>
            <person name="Radune D."/>
            <person name="Mohamoud Y."/>
            <person name="Shay R."/>
            <person name="Jin S."/>
            <person name="Zhang X."/>
            <person name="Lucey K."/>
            <person name="Ballor N.R."/>
            <person name="Ottesen E."/>
            <person name="Rosenthal R."/>
            <person name="Allen A."/>
            <person name="Leadbetter J.R."/>
            <person name="Paulsen I.T."/>
        </authorList>
    </citation>
    <scope>NUCLEOTIDE SEQUENCE [LARGE SCALE GENOMIC DNA]</scope>
    <source>
        <strain evidence="10">ATCC BAA-888 / DSM 13862 / ZAS-9</strain>
    </source>
</reference>
<dbReference type="InterPro" id="IPR003753">
    <property type="entry name" value="Exonuc_VII_L"/>
</dbReference>
<keyword evidence="2 5" id="KW-0540">Nuclease</keyword>